<organism evidence="2">
    <name type="scientific">Ursus maritimus</name>
    <name type="common">Polar bear</name>
    <name type="synonym">Thalarctos maritimus</name>
    <dbReference type="NCBI Taxonomy" id="29073"/>
    <lineage>
        <taxon>Eukaryota</taxon>
        <taxon>Metazoa</taxon>
        <taxon>Chordata</taxon>
        <taxon>Craniata</taxon>
        <taxon>Vertebrata</taxon>
        <taxon>Euteleostomi</taxon>
        <taxon>Mammalia</taxon>
        <taxon>Eutheria</taxon>
        <taxon>Laurasiatheria</taxon>
        <taxon>Carnivora</taxon>
        <taxon>Caniformia</taxon>
        <taxon>Ursidae</taxon>
        <taxon>Ursus</taxon>
    </lineage>
</organism>
<name>A0A452TUA5_URSMA</name>
<feature type="region of interest" description="Disordered" evidence="1">
    <location>
        <begin position="279"/>
        <end position="310"/>
    </location>
</feature>
<evidence type="ECO:0000256" key="1">
    <source>
        <dbReference type="SAM" id="MobiDB-lite"/>
    </source>
</evidence>
<reference evidence="2" key="1">
    <citation type="submission" date="2019-03" db="UniProtKB">
        <authorList>
            <consortium name="Ensembl"/>
        </authorList>
    </citation>
    <scope>IDENTIFICATION</scope>
</reference>
<dbReference type="AlphaFoldDB" id="A0A452TUA5"/>
<gene>
    <name evidence="2" type="primary">TMEM59L</name>
</gene>
<dbReference type="Ensembl" id="ENSUMAT00000014190.1">
    <property type="protein sequence ID" value="ENSUMAP00000011932.1"/>
    <property type="gene ID" value="ENSUMAG00000008937.1"/>
</dbReference>
<accession>A0A452TUA5</accession>
<sequence length="352" mass="37155">MTCLSDPVGPLDKVRKAKIRVKTSSKAKVESDELQDNDFLSCMSRWVAGPWGWDGSVAGGKGLPNPTRTAERAFWTGQALGAPSLDPGLLPLPFCAGDAVAELLHPGDRTWPAPQVPAPDPGAAQGLHGRARLAPVSSPVACFWGQPPTLQAEVGPDQAVGLDRPMHHPVQGLLGPPLPCAQESMSGWDHPWAPPSLILLLSPVPPLAPLGPGISMPLLGGGGGREIWPWFLPASPFPRVCYFCLLSCSFLSIQTPVLCCLPPSSLLLWRMGAEDTGEPPCARAPSFPPPSRDPVPREEAPERVGGGQLHAGRAAEAGAAVWGSGGINRVYKRYFGLSLLLFVFPSALGKIT</sequence>
<evidence type="ECO:0000313" key="2">
    <source>
        <dbReference type="Ensembl" id="ENSUMAP00000011932"/>
    </source>
</evidence>
<protein>
    <submittedName>
        <fullName evidence="2">Transmembrane protein 59 like</fullName>
    </submittedName>
</protein>
<proteinExistence type="predicted"/>